<dbReference type="Gene3D" id="3.40.50.11590">
    <property type="match status" value="1"/>
</dbReference>
<dbReference type="Proteomes" id="UP000008561">
    <property type="component" value="Chromosome"/>
</dbReference>
<dbReference type="KEGG" id="dol:Dole_0215"/>
<dbReference type="STRING" id="96561.Dole_0215"/>
<dbReference type="RefSeq" id="WP_012173644.1">
    <property type="nucleotide sequence ID" value="NC_009943.1"/>
</dbReference>
<proteinExistence type="predicted"/>
<dbReference type="Pfam" id="PF04016">
    <property type="entry name" value="DUF364"/>
    <property type="match status" value="1"/>
</dbReference>
<accession>A8ZS07</accession>
<dbReference type="OrthoDB" id="3596at2"/>
<name>A8ZS07_DESOH</name>
<sequence>MSTKLYDQIKERFASICDQYDLMDQDVTVKARTLSTEEAIGDPEADDFPLQQGRERLMQADFSGSLGQAFTDRFGDFKGPLREILAMPLENNYRRAIFVATINAVMRHLGLADKTIHCRDKGPADCAAALAAFLAEEYGDIKILQVGFQPAMVEALAKRFDYRIVDMDPDNIGTEKRGARIEGPDATADAIKWADLLLVTGTTVVNGTIEQFLTDTPVLFYGTTIAGAAELMGWPRFCACGT</sequence>
<keyword evidence="3" id="KW-1185">Reference proteome</keyword>
<dbReference type="eggNOG" id="COG2014">
    <property type="taxonomic scope" value="Bacteria"/>
</dbReference>
<evidence type="ECO:0000313" key="3">
    <source>
        <dbReference type="Proteomes" id="UP000008561"/>
    </source>
</evidence>
<organism evidence="2 3">
    <name type="scientific">Desulfosudis oleivorans (strain DSM 6200 / JCM 39069 / Hxd3)</name>
    <name type="common">Desulfococcus oleovorans</name>
    <dbReference type="NCBI Taxonomy" id="96561"/>
    <lineage>
        <taxon>Bacteria</taxon>
        <taxon>Pseudomonadati</taxon>
        <taxon>Thermodesulfobacteriota</taxon>
        <taxon>Desulfobacteria</taxon>
        <taxon>Desulfobacterales</taxon>
        <taxon>Desulfosudaceae</taxon>
        <taxon>Desulfosudis</taxon>
    </lineage>
</organism>
<dbReference type="AlphaFoldDB" id="A8ZS07"/>
<evidence type="ECO:0000259" key="1">
    <source>
        <dbReference type="Pfam" id="PF04016"/>
    </source>
</evidence>
<dbReference type="HOGENOM" id="CLU_1136483_0_0_7"/>
<reference evidence="2 3" key="1">
    <citation type="submission" date="2007-10" db="EMBL/GenBank/DDBJ databases">
        <title>Complete sequence of Desulfococcus oleovorans Hxd3.</title>
        <authorList>
            <consortium name="US DOE Joint Genome Institute"/>
            <person name="Copeland A."/>
            <person name="Lucas S."/>
            <person name="Lapidus A."/>
            <person name="Barry K."/>
            <person name="Glavina del Rio T."/>
            <person name="Dalin E."/>
            <person name="Tice H."/>
            <person name="Pitluck S."/>
            <person name="Kiss H."/>
            <person name="Brettin T."/>
            <person name="Bruce D."/>
            <person name="Detter J.C."/>
            <person name="Han C."/>
            <person name="Schmutz J."/>
            <person name="Larimer F."/>
            <person name="Land M."/>
            <person name="Hauser L."/>
            <person name="Kyrpides N."/>
            <person name="Kim E."/>
            <person name="Wawrik B."/>
            <person name="Richardson P."/>
        </authorList>
    </citation>
    <scope>NUCLEOTIDE SEQUENCE [LARGE SCALE GENOMIC DNA]</scope>
    <source>
        <strain evidence="3">DSM 6200 / JCM 39069 / Hxd3</strain>
    </source>
</reference>
<feature type="domain" description="Putative heavy-metal chelation" evidence="1">
    <location>
        <begin position="139"/>
        <end position="215"/>
    </location>
</feature>
<gene>
    <name evidence="2" type="ordered locus">Dole_0215</name>
</gene>
<dbReference type="EMBL" id="CP000859">
    <property type="protein sequence ID" value="ABW66025.1"/>
    <property type="molecule type" value="Genomic_DNA"/>
</dbReference>
<protein>
    <recommendedName>
        <fullName evidence="1">Putative heavy-metal chelation domain-containing protein</fullName>
    </recommendedName>
</protein>
<dbReference type="SUPFAM" id="SSF159713">
    <property type="entry name" value="Dhaf3308-like"/>
    <property type="match status" value="1"/>
</dbReference>
<dbReference type="InterPro" id="IPR007161">
    <property type="entry name" value="DUF364"/>
</dbReference>
<evidence type="ECO:0000313" key="2">
    <source>
        <dbReference type="EMBL" id="ABW66025.1"/>
    </source>
</evidence>